<accession>A0A915YSW4</accession>
<gene>
    <name evidence="2" type="ORF">CHRIB12_LOCUS2968</name>
</gene>
<evidence type="ECO:0000313" key="2">
    <source>
        <dbReference type="EMBL" id="CAB5331678.1"/>
    </source>
</evidence>
<dbReference type="PANTHER" id="PTHR33096:SF1">
    <property type="entry name" value="CXC1-LIKE CYSTEINE CLUSTER ASSOCIATED WITH KDZ TRANSPOSASES DOMAIN-CONTAINING PROTEIN"/>
    <property type="match status" value="1"/>
</dbReference>
<dbReference type="PANTHER" id="PTHR33096">
    <property type="entry name" value="CXC2 DOMAIN-CONTAINING PROTEIN"/>
    <property type="match status" value="1"/>
</dbReference>
<sequence length="940" mass="110499">MSDFNKVKEINSMNFEKNTLNTKTKKGPKFYRPYRVSFNNKDAGRVINNKFSKGINKYKASSYTKLQVKQILEAKNDEYENTGEIEFADNKSNHKNISYQQRQITLSTNWKMGMDDIYNIMLENEAIPSNATCINCNNLAVLRCLDCGTKIFYCNSCFNIFHHKVNLFHRTLIFENFQIQSNDVKLPQLCEGNCEHSIIRILTITLKGWFYIQLPACDGNVNSLIKNGLFPATPCNPSLAFDFEVFELYYKLLFEAHVPYLAFCKVLEALQSKQIITQNIYHSFISSFHQYLGLKSRIQTNFRKAYKNNDNEFGCPACPQPNEENSNTIIAFDGNFQLKRLKSAGNDVENRLVNDRFIISEDNFRCWLLSNNQASTTNIHLMNNNNKSETGPTSCESNFKATNQIKSLQKFKHLDDTGIFGSTCRHGIPLKFLNLRNMGERYVLAECLIDHFQQQFSKSNQKFIFLYDIACFLDAHIANPNNILYPYHERFTWAVSIFHAYAHTSKCQQKYHPRVIKSVGLTDGESLERLWSYLGKFAKTTKYMKFGHRLDIIGTALEFHYQKSVEKLANNLFKRYKNAKKVEHESLEKLSLLNQQHNIDFKLIEETIEKQKTSEYAFKHHLEGEHAYFELLMELRSINIETTKINNIKKKELLRKKHDNILKKIENYEISLSIPKTHRWDPMDSKYSAYLEFYCINQLSKFIDGLRKERNEYLFNSSYLYNEFHKGQKLASKIKNLNANALTNINKTIENYNQTREFLSSAQKKKYLTASIKNVLDNQSNFWISLDIILDENCNIPRIIMYNAIQNFNNLNRSKEEQELVKSEITRLVIFWLEQKELIEKAIKFQEKKDGIYCNLMKELDKISLNLEIAKNMKNKIFGDDDNNQNIIYDEDFNFIEEDEEERYEEENEEVEDKEEENEEEESEEEESEEKENKEEENED</sequence>
<dbReference type="EMBL" id="CAGKOT010000004">
    <property type="protein sequence ID" value="CAB5331678.1"/>
    <property type="molecule type" value="Genomic_DNA"/>
</dbReference>
<feature type="region of interest" description="Disordered" evidence="1">
    <location>
        <begin position="897"/>
        <end position="940"/>
    </location>
</feature>
<comment type="caution">
    <text evidence="2">The sequence shown here is derived from an EMBL/GenBank/DDBJ whole genome shotgun (WGS) entry which is preliminary data.</text>
</comment>
<dbReference type="OrthoDB" id="2336951at2759"/>
<dbReference type="CDD" id="cd19757">
    <property type="entry name" value="Bbox1"/>
    <property type="match status" value="1"/>
</dbReference>
<dbReference type="VEuPathDB" id="FungiDB:RhiirFUN_017024"/>
<evidence type="ECO:0000313" key="3">
    <source>
        <dbReference type="Proteomes" id="UP000684084"/>
    </source>
</evidence>
<evidence type="ECO:0000256" key="1">
    <source>
        <dbReference type="SAM" id="MobiDB-lite"/>
    </source>
</evidence>
<organism evidence="2 3">
    <name type="scientific">Rhizophagus irregularis</name>
    <dbReference type="NCBI Taxonomy" id="588596"/>
    <lineage>
        <taxon>Eukaryota</taxon>
        <taxon>Fungi</taxon>
        <taxon>Fungi incertae sedis</taxon>
        <taxon>Mucoromycota</taxon>
        <taxon>Glomeromycotina</taxon>
        <taxon>Glomeromycetes</taxon>
        <taxon>Glomerales</taxon>
        <taxon>Glomeraceae</taxon>
        <taxon>Rhizophagus</taxon>
    </lineage>
</organism>
<name>A0A915YSW4_9GLOM</name>
<reference evidence="2" key="1">
    <citation type="submission" date="2020-05" db="EMBL/GenBank/DDBJ databases">
        <authorList>
            <person name="Rincon C."/>
            <person name="Sanders R I."/>
            <person name="Robbins C."/>
            <person name="Chaturvedi A."/>
        </authorList>
    </citation>
    <scope>NUCLEOTIDE SEQUENCE</scope>
    <source>
        <strain evidence="2">CHB12</strain>
    </source>
</reference>
<evidence type="ECO:0008006" key="4">
    <source>
        <dbReference type="Google" id="ProtNLM"/>
    </source>
</evidence>
<dbReference type="Proteomes" id="UP000684084">
    <property type="component" value="Unassembled WGS sequence"/>
</dbReference>
<proteinExistence type="predicted"/>
<dbReference type="InterPro" id="IPR040521">
    <property type="entry name" value="KDZ"/>
</dbReference>
<protein>
    <recommendedName>
        <fullName evidence="4">CxC2-like cysteine cluster KDZ transposase-associated domain-containing protein</fullName>
    </recommendedName>
</protein>
<dbReference type="AlphaFoldDB" id="A0A915YSW4"/>
<dbReference type="Pfam" id="PF18758">
    <property type="entry name" value="KDZ"/>
    <property type="match status" value="1"/>
</dbReference>